<protein>
    <submittedName>
        <fullName evidence="1">Uncharacterized protein</fullName>
    </submittedName>
</protein>
<proteinExistence type="predicted"/>
<name>A0A4Y1Z926_9BACL</name>
<evidence type="ECO:0000313" key="2">
    <source>
        <dbReference type="Proteomes" id="UP000319716"/>
    </source>
</evidence>
<organism evidence="1 2">
    <name type="scientific">Sporolactobacillus inulinus</name>
    <dbReference type="NCBI Taxonomy" id="2078"/>
    <lineage>
        <taxon>Bacteria</taxon>
        <taxon>Bacillati</taxon>
        <taxon>Bacillota</taxon>
        <taxon>Bacilli</taxon>
        <taxon>Bacillales</taxon>
        <taxon>Sporolactobacillaceae</taxon>
        <taxon>Sporolactobacillus</taxon>
    </lineage>
</organism>
<gene>
    <name evidence="1" type="ORF">NBRC111894_1116</name>
</gene>
<sequence length="40" mass="5004">MVQLFTGHMKKERRTFSKEFREKATHMHHIFPKNQFEEIK</sequence>
<comment type="caution">
    <text evidence="1">The sequence shown here is derived from an EMBL/GenBank/DDBJ whole genome shotgun (WGS) entry which is preliminary data.</text>
</comment>
<reference evidence="1 2" key="1">
    <citation type="submission" date="2017-11" db="EMBL/GenBank/DDBJ databases">
        <title>Draft Genome Sequence of Sporolactobacillus inulinus NBRC 111894 Isolated from Koso, a Japanese Sugar-Vegetable Fermented Beverage.</title>
        <authorList>
            <person name="Chiou T.Y."/>
            <person name="Oshima K."/>
            <person name="Suda W."/>
            <person name="Hattori M."/>
            <person name="Takahashi T."/>
        </authorList>
    </citation>
    <scope>NUCLEOTIDE SEQUENCE [LARGE SCALE GENOMIC DNA]</scope>
    <source>
        <strain evidence="1 2">NBRC111894</strain>
    </source>
</reference>
<evidence type="ECO:0000313" key="1">
    <source>
        <dbReference type="EMBL" id="GAY75562.1"/>
    </source>
</evidence>
<dbReference type="Proteomes" id="UP000319716">
    <property type="component" value="Unassembled WGS sequence"/>
</dbReference>
<accession>A0A4Y1Z926</accession>
<dbReference type="EMBL" id="BEXB01000006">
    <property type="protein sequence ID" value="GAY75562.1"/>
    <property type="molecule type" value="Genomic_DNA"/>
</dbReference>
<dbReference type="AlphaFoldDB" id="A0A4Y1Z926"/>